<dbReference type="KEGG" id="ssai:N0B31_00120"/>
<feature type="compositionally biased region" description="Polar residues" evidence="1">
    <location>
        <begin position="94"/>
        <end position="105"/>
    </location>
</feature>
<feature type="compositionally biased region" description="Low complexity" evidence="1">
    <location>
        <begin position="106"/>
        <end position="118"/>
    </location>
</feature>
<feature type="transmembrane region" description="Helical" evidence="2">
    <location>
        <begin position="34"/>
        <end position="52"/>
    </location>
</feature>
<keyword evidence="2" id="KW-0472">Membrane</keyword>
<gene>
    <name evidence="3" type="ORF">N0B31_00120</name>
</gene>
<accession>A0A9E7R362</accession>
<dbReference type="RefSeq" id="WP_260593717.1">
    <property type="nucleotide sequence ID" value="NZ_CP104003.1"/>
</dbReference>
<feature type="transmembrane region" description="Helical" evidence="2">
    <location>
        <begin position="6"/>
        <end position="27"/>
    </location>
</feature>
<dbReference type="GeneID" id="74940780"/>
<name>A0A9E7R362_9EURY</name>
<organism evidence="3 4">
    <name type="scientific">Salinirubellus salinus</name>
    <dbReference type="NCBI Taxonomy" id="1364945"/>
    <lineage>
        <taxon>Archaea</taxon>
        <taxon>Methanobacteriati</taxon>
        <taxon>Methanobacteriota</taxon>
        <taxon>Stenosarchaea group</taxon>
        <taxon>Halobacteria</taxon>
        <taxon>Halobacteriales</taxon>
        <taxon>Natronomonadaceae</taxon>
        <taxon>Salinirubellus</taxon>
    </lineage>
</organism>
<dbReference type="AlphaFoldDB" id="A0A9E7R362"/>
<sequence>MSVVDQLGLMLGVLAVGAALRAVGVLTPTRRDRLTALAFYVALPALVFASTVEQSLSDVLSWRLLLGVTVVLLAVAGLSLALHRHRADPAKRGSPSSSRTTATWGSSACRSSPRRSAG</sequence>
<evidence type="ECO:0000256" key="2">
    <source>
        <dbReference type="SAM" id="Phobius"/>
    </source>
</evidence>
<dbReference type="SUPFAM" id="SSF103473">
    <property type="entry name" value="MFS general substrate transporter"/>
    <property type="match status" value="1"/>
</dbReference>
<evidence type="ECO:0000313" key="3">
    <source>
        <dbReference type="EMBL" id="UWM54701.1"/>
    </source>
</evidence>
<proteinExistence type="predicted"/>
<feature type="region of interest" description="Disordered" evidence="1">
    <location>
        <begin position="85"/>
        <end position="118"/>
    </location>
</feature>
<dbReference type="InterPro" id="IPR036259">
    <property type="entry name" value="MFS_trans_sf"/>
</dbReference>
<dbReference type="EMBL" id="CP104003">
    <property type="protein sequence ID" value="UWM54701.1"/>
    <property type="molecule type" value="Genomic_DNA"/>
</dbReference>
<evidence type="ECO:0000313" key="4">
    <source>
        <dbReference type="Proteomes" id="UP001057580"/>
    </source>
</evidence>
<dbReference type="Proteomes" id="UP001057580">
    <property type="component" value="Chromosome"/>
</dbReference>
<protein>
    <submittedName>
        <fullName evidence="3">Uncharacterized protein</fullName>
    </submittedName>
</protein>
<keyword evidence="2" id="KW-0812">Transmembrane</keyword>
<keyword evidence="4" id="KW-1185">Reference proteome</keyword>
<keyword evidence="2" id="KW-1133">Transmembrane helix</keyword>
<reference evidence="3" key="1">
    <citation type="submission" date="2022-09" db="EMBL/GenBank/DDBJ databases">
        <title>Diverse halophilic archaea isolated from saline environments.</title>
        <authorList>
            <person name="Cui H.-L."/>
        </authorList>
    </citation>
    <scope>NUCLEOTIDE SEQUENCE</scope>
    <source>
        <strain evidence="3">ZS-35-S2</strain>
    </source>
</reference>
<feature type="transmembrane region" description="Helical" evidence="2">
    <location>
        <begin position="64"/>
        <end position="82"/>
    </location>
</feature>
<evidence type="ECO:0000256" key="1">
    <source>
        <dbReference type="SAM" id="MobiDB-lite"/>
    </source>
</evidence>